<feature type="region of interest" description="Disordered" evidence="1">
    <location>
        <begin position="1"/>
        <end position="68"/>
    </location>
</feature>
<keyword evidence="3" id="KW-1185">Reference proteome</keyword>
<sequence>MARRSDPVDDDWHSVTDAKKRKQIQDRLAQRARRQRLRQAKDSAKRKPESSETSANDTTRNDESQDLVSASACEAQHLSFKTMESEPPDYLKPLDIGNMPICMAGMSARAFPSPTAQPFFRLTVYSALYINGEILGLSCSTTIPGKSAPAGPNVPPPLRPTELQLVTIHPAFIDRFPFPSVRDSMISLSGIFDEEDLVRDIFTMPSFELIPGKPPWDASAWKIMKTFADKWGYLFLY</sequence>
<dbReference type="PANTHER" id="PTHR38116:SF1">
    <property type="entry name" value="BZIP DOMAIN-CONTAINING PROTEIN"/>
    <property type="match status" value="1"/>
</dbReference>
<dbReference type="OrthoDB" id="2245989at2759"/>
<feature type="compositionally biased region" description="Basic and acidic residues" evidence="1">
    <location>
        <begin position="39"/>
        <end position="50"/>
    </location>
</feature>
<evidence type="ECO:0000313" key="3">
    <source>
        <dbReference type="Proteomes" id="UP000799324"/>
    </source>
</evidence>
<dbReference type="Pfam" id="PF11905">
    <property type="entry name" value="DUF3425"/>
    <property type="match status" value="1"/>
</dbReference>
<dbReference type="InterPro" id="IPR021833">
    <property type="entry name" value="DUF3425"/>
</dbReference>
<feature type="compositionally biased region" description="Basic and acidic residues" evidence="1">
    <location>
        <begin position="1"/>
        <end position="29"/>
    </location>
</feature>
<evidence type="ECO:0000313" key="2">
    <source>
        <dbReference type="EMBL" id="KAF2662671.1"/>
    </source>
</evidence>
<evidence type="ECO:0008006" key="4">
    <source>
        <dbReference type="Google" id="ProtNLM"/>
    </source>
</evidence>
<protein>
    <recommendedName>
        <fullName evidence="4">BZIP domain-containing protein</fullName>
    </recommendedName>
</protein>
<evidence type="ECO:0000256" key="1">
    <source>
        <dbReference type="SAM" id="MobiDB-lite"/>
    </source>
</evidence>
<dbReference type="AlphaFoldDB" id="A0A6A6TTP0"/>
<dbReference type="EMBL" id="MU004289">
    <property type="protein sequence ID" value="KAF2662671.1"/>
    <property type="molecule type" value="Genomic_DNA"/>
</dbReference>
<dbReference type="PANTHER" id="PTHR38116">
    <property type="entry name" value="CHROMOSOME 7, WHOLE GENOME SHOTGUN SEQUENCE"/>
    <property type="match status" value="1"/>
</dbReference>
<name>A0A6A6TTP0_9PLEO</name>
<reference evidence="2" key="1">
    <citation type="journal article" date="2020" name="Stud. Mycol.">
        <title>101 Dothideomycetes genomes: a test case for predicting lifestyles and emergence of pathogens.</title>
        <authorList>
            <person name="Haridas S."/>
            <person name="Albert R."/>
            <person name="Binder M."/>
            <person name="Bloem J."/>
            <person name="Labutti K."/>
            <person name="Salamov A."/>
            <person name="Andreopoulos B."/>
            <person name="Baker S."/>
            <person name="Barry K."/>
            <person name="Bills G."/>
            <person name="Bluhm B."/>
            <person name="Cannon C."/>
            <person name="Castanera R."/>
            <person name="Culley D."/>
            <person name="Daum C."/>
            <person name="Ezra D."/>
            <person name="Gonzalez J."/>
            <person name="Henrissat B."/>
            <person name="Kuo A."/>
            <person name="Liang C."/>
            <person name="Lipzen A."/>
            <person name="Lutzoni F."/>
            <person name="Magnuson J."/>
            <person name="Mondo S."/>
            <person name="Nolan M."/>
            <person name="Ohm R."/>
            <person name="Pangilinan J."/>
            <person name="Park H.-J."/>
            <person name="Ramirez L."/>
            <person name="Alfaro M."/>
            <person name="Sun H."/>
            <person name="Tritt A."/>
            <person name="Yoshinaga Y."/>
            <person name="Zwiers L.-H."/>
            <person name="Turgeon B."/>
            <person name="Goodwin S."/>
            <person name="Spatafora J."/>
            <person name="Crous P."/>
            <person name="Grigoriev I."/>
        </authorList>
    </citation>
    <scope>NUCLEOTIDE SEQUENCE</scope>
    <source>
        <strain evidence="2">CBS 122681</strain>
    </source>
</reference>
<gene>
    <name evidence="2" type="ORF">K491DRAFT_710015</name>
</gene>
<accession>A0A6A6TTP0</accession>
<proteinExistence type="predicted"/>
<organism evidence="2 3">
    <name type="scientific">Lophiostoma macrostomum CBS 122681</name>
    <dbReference type="NCBI Taxonomy" id="1314788"/>
    <lineage>
        <taxon>Eukaryota</taxon>
        <taxon>Fungi</taxon>
        <taxon>Dikarya</taxon>
        <taxon>Ascomycota</taxon>
        <taxon>Pezizomycotina</taxon>
        <taxon>Dothideomycetes</taxon>
        <taxon>Pleosporomycetidae</taxon>
        <taxon>Pleosporales</taxon>
        <taxon>Lophiostomataceae</taxon>
        <taxon>Lophiostoma</taxon>
    </lineage>
</organism>
<dbReference type="Proteomes" id="UP000799324">
    <property type="component" value="Unassembled WGS sequence"/>
</dbReference>